<dbReference type="PANTHER" id="PTHR24150:SF8">
    <property type="entry name" value="ANKYRIN REPEAT AND MYND DOMAIN-CONTAINING PROTEIN 2"/>
    <property type="match status" value="1"/>
</dbReference>
<evidence type="ECO:0000256" key="1">
    <source>
        <dbReference type="ARBA" id="ARBA00004138"/>
    </source>
</evidence>
<sequence>MATSAQNEAETKLIYLCSKENKEVANILTDVREILDDPSVRVDATDKDGMTGLMHAAFGGNVKLCKLLIEKGADVNSNLHSQGYTALMFATISGSAPVVQLLLEKGASVTATNNVNRTAAQMGGFVGQRECVNIINGYFPIERLKYYTQPQGGGLETSPKLDPVLLEPLHSLITNNVIHPVKFVLLIKDKDLHRHQHQVCSVLRILIDKSFHEDNEPFSLKLHLIWCTVKECNTTGTDELLKKLLQQTEDCKSLEVEKYLRLCIKSYPHVHSVLFKQLVQVVADTSLGDQPTTLTQVIAAIQGNRGFIDQESCSTCGTTSKNVKKCSKCKKVWYCNVECQRLSWTLGNHKKLCKIWSGQNQEKSK</sequence>
<dbReference type="InterPro" id="IPR036770">
    <property type="entry name" value="Ankyrin_rpt-contain_sf"/>
</dbReference>
<dbReference type="PANTHER" id="PTHR24150">
    <property type="entry name" value="ANKYRIN REPEAT AND MYND DOMAIN-CONTAINING PROTEIN 2"/>
    <property type="match status" value="1"/>
</dbReference>
<evidence type="ECO:0000256" key="3">
    <source>
        <dbReference type="ARBA" id="ARBA00022737"/>
    </source>
</evidence>
<keyword evidence="7" id="KW-0969">Cilium</keyword>
<keyword evidence="2" id="KW-0479">Metal-binding</keyword>
<dbReference type="EnsemblMetazoa" id="XM_019998260.1">
    <property type="protein sequence ID" value="XP_019853819.1"/>
    <property type="gene ID" value="LOC105313272"/>
</dbReference>
<dbReference type="Gene3D" id="6.10.140.2220">
    <property type="match status" value="1"/>
</dbReference>
<dbReference type="SUPFAM" id="SSF48403">
    <property type="entry name" value="Ankyrin repeat"/>
    <property type="match status" value="1"/>
</dbReference>
<dbReference type="GO" id="GO:0005929">
    <property type="term" value="C:cilium"/>
    <property type="evidence" value="ECO:0007669"/>
    <property type="project" value="UniProtKB-SubCell"/>
</dbReference>
<dbReference type="Gene3D" id="1.25.40.20">
    <property type="entry name" value="Ankyrin repeat-containing domain"/>
    <property type="match status" value="1"/>
</dbReference>
<reference evidence="12" key="2">
    <citation type="submission" date="2024-06" db="UniProtKB">
        <authorList>
            <consortium name="EnsemblMetazoa"/>
        </authorList>
    </citation>
    <scope>IDENTIFICATION</scope>
</reference>
<dbReference type="KEGG" id="aqu:105313272"/>
<evidence type="ECO:0000256" key="4">
    <source>
        <dbReference type="ARBA" id="ARBA00022771"/>
    </source>
</evidence>
<evidence type="ECO:0000313" key="12">
    <source>
        <dbReference type="EnsemblMetazoa" id="XP_019853819.1"/>
    </source>
</evidence>
<keyword evidence="13" id="KW-1185">Reference proteome</keyword>
<evidence type="ECO:0000256" key="6">
    <source>
        <dbReference type="ARBA" id="ARBA00023043"/>
    </source>
</evidence>
<dbReference type="PROSITE" id="PS50088">
    <property type="entry name" value="ANK_REPEAT"/>
    <property type="match status" value="2"/>
</dbReference>
<gene>
    <name evidence="12" type="primary">105313272</name>
</gene>
<evidence type="ECO:0000256" key="7">
    <source>
        <dbReference type="ARBA" id="ARBA00023069"/>
    </source>
</evidence>
<dbReference type="AlphaFoldDB" id="A0AAN0J9Z0"/>
<dbReference type="InterPro" id="IPR002110">
    <property type="entry name" value="Ankyrin_rpt"/>
</dbReference>
<dbReference type="SUPFAM" id="SSF144232">
    <property type="entry name" value="HIT/MYND zinc finger-like"/>
    <property type="match status" value="1"/>
</dbReference>
<feature type="repeat" description="ANK" evidence="9">
    <location>
        <begin position="82"/>
        <end position="114"/>
    </location>
</feature>
<dbReference type="SMART" id="SM00248">
    <property type="entry name" value="ANK"/>
    <property type="match status" value="2"/>
</dbReference>
<dbReference type="GO" id="GO:0008270">
    <property type="term" value="F:zinc ion binding"/>
    <property type="evidence" value="ECO:0007669"/>
    <property type="project" value="UniProtKB-KW"/>
</dbReference>
<dbReference type="PROSITE" id="PS50865">
    <property type="entry name" value="ZF_MYND_2"/>
    <property type="match status" value="1"/>
</dbReference>
<keyword evidence="4 10" id="KW-0863">Zinc-finger</keyword>
<organism evidence="12 13">
    <name type="scientific">Amphimedon queenslandica</name>
    <name type="common">Sponge</name>
    <dbReference type="NCBI Taxonomy" id="400682"/>
    <lineage>
        <taxon>Eukaryota</taxon>
        <taxon>Metazoa</taxon>
        <taxon>Porifera</taxon>
        <taxon>Demospongiae</taxon>
        <taxon>Heteroscleromorpha</taxon>
        <taxon>Haplosclerida</taxon>
        <taxon>Niphatidae</taxon>
        <taxon>Amphimedon</taxon>
    </lineage>
</organism>
<evidence type="ECO:0000256" key="5">
    <source>
        <dbReference type="ARBA" id="ARBA00022833"/>
    </source>
</evidence>
<dbReference type="Pfam" id="PF01753">
    <property type="entry name" value="zf-MYND"/>
    <property type="match status" value="1"/>
</dbReference>
<reference evidence="13" key="1">
    <citation type="journal article" date="2010" name="Nature">
        <title>The Amphimedon queenslandica genome and the evolution of animal complexity.</title>
        <authorList>
            <person name="Srivastava M."/>
            <person name="Simakov O."/>
            <person name="Chapman J."/>
            <person name="Fahey B."/>
            <person name="Gauthier M.E."/>
            <person name="Mitros T."/>
            <person name="Richards G.S."/>
            <person name="Conaco C."/>
            <person name="Dacre M."/>
            <person name="Hellsten U."/>
            <person name="Larroux C."/>
            <person name="Putnam N.H."/>
            <person name="Stanke M."/>
            <person name="Adamska M."/>
            <person name="Darling A."/>
            <person name="Degnan S.M."/>
            <person name="Oakley T.H."/>
            <person name="Plachetzki D.C."/>
            <person name="Zhai Y."/>
            <person name="Adamski M."/>
            <person name="Calcino A."/>
            <person name="Cummins S.F."/>
            <person name="Goodstein D.M."/>
            <person name="Harris C."/>
            <person name="Jackson D.J."/>
            <person name="Leys S.P."/>
            <person name="Shu S."/>
            <person name="Woodcroft B.J."/>
            <person name="Vervoort M."/>
            <person name="Kosik K.S."/>
            <person name="Manning G."/>
            <person name="Degnan B.M."/>
            <person name="Rokhsar D.S."/>
        </authorList>
    </citation>
    <scope>NUCLEOTIDE SEQUENCE [LARGE SCALE GENOMIC DNA]</scope>
</reference>
<evidence type="ECO:0000256" key="8">
    <source>
        <dbReference type="ARBA" id="ARBA00023273"/>
    </source>
</evidence>
<keyword evidence="5" id="KW-0862">Zinc</keyword>
<evidence type="ECO:0000256" key="9">
    <source>
        <dbReference type="PROSITE-ProRule" id="PRU00023"/>
    </source>
</evidence>
<name>A0AAN0J9Z0_AMPQE</name>
<comment type="subcellular location">
    <subcellularLocation>
        <location evidence="1">Cell projection</location>
        <location evidence="1">Cilium</location>
    </subcellularLocation>
</comment>
<evidence type="ECO:0000259" key="11">
    <source>
        <dbReference type="PROSITE" id="PS50865"/>
    </source>
</evidence>
<dbReference type="InterPro" id="IPR052452">
    <property type="entry name" value="Ankyrin-MYND_dom_contain_2"/>
</dbReference>
<dbReference type="InterPro" id="IPR002893">
    <property type="entry name" value="Znf_MYND"/>
</dbReference>
<dbReference type="PROSITE" id="PS01360">
    <property type="entry name" value="ZF_MYND_1"/>
    <property type="match status" value="1"/>
</dbReference>
<evidence type="ECO:0000256" key="2">
    <source>
        <dbReference type="ARBA" id="ARBA00022723"/>
    </source>
</evidence>
<dbReference type="PROSITE" id="PS50297">
    <property type="entry name" value="ANK_REP_REGION"/>
    <property type="match status" value="2"/>
</dbReference>
<feature type="domain" description="MYND-type" evidence="11">
    <location>
        <begin position="313"/>
        <end position="353"/>
    </location>
</feature>
<evidence type="ECO:0000313" key="13">
    <source>
        <dbReference type="Proteomes" id="UP000007879"/>
    </source>
</evidence>
<dbReference type="Proteomes" id="UP000007879">
    <property type="component" value="Unassembled WGS sequence"/>
</dbReference>
<feature type="repeat" description="ANK" evidence="9">
    <location>
        <begin position="48"/>
        <end position="80"/>
    </location>
</feature>
<evidence type="ECO:0000256" key="10">
    <source>
        <dbReference type="PROSITE-ProRule" id="PRU00134"/>
    </source>
</evidence>
<proteinExistence type="predicted"/>
<keyword evidence="6 9" id="KW-0040">ANK repeat</keyword>
<keyword evidence="3" id="KW-0677">Repeat</keyword>
<dbReference type="Pfam" id="PF12796">
    <property type="entry name" value="Ank_2"/>
    <property type="match status" value="1"/>
</dbReference>
<accession>A0AAN0J9Z0</accession>
<keyword evidence="8" id="KW-0966">Cell projection</keyword>
<protein>
    <recommendedName>
        <fullName evidence="11">MYND-type domain-containing protein</fullName>
    </recommendedName>
</protein>